<dbReference type="EMBL" id="NIDF01000073">
    <property type="protein sequence ID" value="TYJ53936.1"/>
    <property type="molecule type" value="Genomic_DNA"/>
</dbReference>
<proteinExistence type="predicted"/>
<keyword evidence="3" id="KW-1185">Reference proteome</keyword>
<evidence type="ECO:0000313" key="2">
    <source>
        <dbReference type="EMBL" id="TYJ53936.1"/>
    </source>
</evidence>
<feature type="compositionally biased region" description="Polar residues" evidence="1">
    <location>
        <begin position="1"/>
        <end position="24"/>
    </location>
</feature>
<feature type="region of interest" description="Disordered" evidence="1">
    <location>
        <begin position="1"/>
        <end position="127"/>
    </location>
</feature>
<reference evidence="2 3" key="1">
    <citation type="submission" date="2017-05" db="EMBL/GenBank/DDBJ databases">
        <title>The Genome Sequence of Tsuchiyaea wingfieldii DSM 27421.</title>
        <authorList>
            <person name="Cuomo C."/>
            <person name="Passer A."/>
            <person name="Billmyre B."/>
            <person name="Heitman J."/>
        </authorList>
    </citation>
    <scope>NUCLEOTIDE SEQUENCE [LARGE SCALE GENOMIC DNA]</scope>
    <source>
        <strain evidence="2 3">DSM 27421</strain>
    </source>
</reference>
<dbReference type="Proteomes" id="UP000322245">
    <property type="component" value="Unassembled WGS sequence"/>
</dbReference>
<organism evidence="2 3">
    <name type="scientific">Cryptococcus floricola</name>
    <dbReference type="NCBI Taxonomy" id="2591691"/>
    <lineage>
        <taxon>Eukaryota</taxon>
        <taxon>Fungi</taxon>
        <taxon>Dikarya</taxon>
        <taxon>Basidiomycota</taxon>
        <taxon>Agaricomycotina</taxon>
        <taxon>Tremellomycetes</taxon>
        <taxon>Tremellales</taxon>
        <taxon>Cryptococcaceae</taxon>
        <taxon>Cryptococcus</taxon>
    </lineage>
</organism>
<evidence type="ECO:0000313" key="3">
    <source>
        <dbReference type="Proteomes" id="UP000322245"/>
    </source>
</evidence>
<name>A0A5D3AVU4_9TREE</name>
<feature type="compositionally biased region" description="Low complexity" evidence="1">
    <location>
        <begin position="76"/>
        <end position="92"/>
    </location>
</feature>
<gene>
    <name evidence="2" type="ORF">B9479_005411</name>
</gene>
<feature type="compositionally biased region" description="Polar residues" evidence="1">
    <location>
        <begin position="93"/>
        <end position="105"/>
    </location>
</feature>
<accession>A0A5D3AVU4</accession>
<comment type="caution">
    <text evidence="2">The sequence shown here is derived from an EMBL/GenBank/DDBJ whole genome shotgun (WGS) entry which is preliminary data.</text>
</comment>
<protein>
    <submittedName>
        <fullName evidence="2">Uncharacterized protein</fullName>
    </submittedName>
</protein>
<dbReference type="AlphaFoldDB" id="A0A5D3AVU4"/>
<evidence type="ECO:0000256" key="1">
    <source>
        <dbReference type="SAM" id="MobiDB-lite"/>
    </source>
</evidence>
<sequence>MAMGQWTPTEDPSTLLNPPQTSPSAIPRVKPAPKRKASAPKASSSKTILPSKSMPPPRAPPRHTIIGDLNGDYYPSAGQQAEGSGSSIASGSRTNGLSAYQTAKQKQAEDGEWSDGEDSDGCGFDGDLEIMVNGVPRGQRLAQDSWAVMAQVLQNQPPSSPTTLQIRTDAERYYQALVQISKSPGPHQEHPWGDRMHRLLMFYTYVSDVGDKVVCARACNSLGSDFSTRGLRELLGDAEYFETTGSLIRDP</sequence>
<feature type="compositionally biased region" description="Acidic residues" evidence="1">
    <location>
        <begin position="110"/>
        <end position="120"/>
    </location>
</feature>